<organism evidence="2 3">
    <name type="scientific">Gordonia soli NBRC 108243</name>
    <dbReference type="NCBI Taxonomy" id="1223545"/>
    <lineage>
        <taxon>Bacteria</taxon>
        <taxon>Bacillati</taxon>
        <taxon>Actinomycetota</taxon>
        <taxon>Actinomycetes</taxon>
        <taxon>Mycobacteriales</taxon>
        <taxon>Gordoniaceae</taxon>
        <taxon>Gordonia</taxon>
    </lineage>
</organism>
<dbReference type="Proteomes" id="UP000011666">
    <property type="component" value="Unassembled WGS sequence"/>
</dbReference>
<evidence type="ECO:0000259" key="1">
    <source>
        <dbReference type="Pfam" id="PF04230"/>
    </source>
</evidence>
<dbReference type="eggNOG" id="COG2327">
    <property type="taxonomic scope" value="Bacteria"/>
</dbReference>
<sequence length="434" mass="45877">MSRRVHERLDRSEIIYLVAPSGHPNYGDEVIARAWLRHLARARPHATVVLDCHSPGQAALLLRSTHPRLVVTDTLWQLSIFADEADPPPDPAIPPWEWVSQAATRLGIAPRLSEGVGMLAEASSLHLLGGGYLNRLWPHHVSLATAVAAVSKATGAPAHATGQGLLPVFDRPRFDAFLTAADEFAVFDVRDSGSRDAIADVSGLRDSGDDAWLAVGIGDGGPIATPDTPVQTDSETVILCVQSDLTESFTVGGTTGPDALALRVRELLDHWEVPGTAVAVVEGIPGEDARVPGLLADRLEGSTFLSFHDVWRKGLPAGNGSTWISSRFHPHLIAAAAGDSGVALVASTDYYATKHRSLVEAGSAWSVLGADGALPSRPDAGGFAPADRARAIAAKHVVAEELYPTRTPRQAIVDRAAAHAIDREAAALRPGTVD</sequence>
<dbReference type="AlphaFoldDB" id="M0QMQ1"/>
<proteinExistence type="predicted"/>
<name>M0QMQ1_9ACTN</name>
<evidence type="ECO:0000313" key="3">
    <source>
        <dbReference type="Proteomes" id="UP000011666"/>
    </source>
</evidence>
<dbReference type="InterPro" id="IPR007345">
    <property type="entry name" value="Polysacch_pyruvyl_Trfase"/>
</dbReference>
<feature type="domain" description="Polysaccharide pyruvyl transferase" evidence="1">
    <location>
        <begin position="25"/>
        <end position="204"/>
    </location>
</feature>
<protein>
    <recommendedName>
        <fullName evidence="1">Polysaccharide pyruvyl transferase domain-containing protein</fullName>
    </recommendedName>
</protein>
<keyword evidence="3" id="KW-1185">Reference proteome</keyword>
<dbReference type="EMBL" id="BANX01000026">
    <property type="protein sequence ID" value="GAC69699.1"/>
    <property type="molecule type" value="Genomic_DNA"/>
</dbReference>
<accession>M0QMQ1</accession>
<comment type="caution">
    <text evidence="2">The sequence shown here is derived from an EMBL/GenBank/DDBJ whole genome shotgun (WGS) entry which is preliminary data.</text>
</comment>
<dbReference type="OrthoDB" id="8444043at2"/>
<evidence type="ECO:0000313" key="2">
    <source>
        <dbReference type="EMBL" id="GAC69699.1"/>
    </source>
</evidence>
<reference evidence="2 3" key="1">
    <citation type="submission" date="2013-01" db="EMBL/GenBank/DDBJ databases">
        <title>Whole genome shotgun sequence of Gordonia soli NBRC 108243.</title>
        <authorList>
            <person name="Isaki-Nakamura S."/>
            <person name="Hosoyama A."/>
            <person name="Tsuchikane K."/>
            <person name="Ando Y."/>
            <person name="Baba S."/>
            <person name="Ohji S."/>
            <person name="Hamada M."/>
            <person name="Tamura T."/>
            <person name="Yamazoe A."/>
            <person name="Yamazaki S."/>
            <person name="Fujita N."/>
        </authorList>
    </citation>
    <scope>NUCLEOTIDE SEQUENCE [LARGE SCALE GENOMIC DNA]</scope>
    <source>
        <strain evidence="2 3">NBRC 108243</strain>
    </source>
</reference>
<dbReference type="STRING" id="1223545.GS4_26_01470"/>
<dbReference type="Pfam" id="PF04230">
    <property type="entry name" value="PS_pyruv_trans"/>
    <property type="match status" value="1"/>
</dbReference>
<gene>
    <name evidence="2" type="ORF">GS4_26_01470</name>
</gene>